<proteinExistence type="predicted"/>
<evidence type="ECO:0000313" key="3">
    <source>
        <dbReference type="Proteomes" id="UP000756346"/>
    </source>
</evidence>
<dbReference type="AlphaFoldDB" id="A0A9P9BRG5"/>
<feature type="compositionally biased region" description="Polar residues" evidence="1">
    <location>
        <begin position="153"/>
        <end position="172"/>
    </location>
</feature>
<evidence type="ECO:0000313" key="2">
    <source>
        <dbReference type="EMBL" id="KAH7032785.1"/>
    </source>
</evidence>
<dbReference type="RefSeq" id="XP_046013617.1">
    <property type="nucleotide sequence ID" value="XM_046153499.1"/>
</dbReference>
<dbReference type="OrthoDB" id="5427732at2759"/>
<accession>A0A9P9BRG5</accession>
<gene>
    <name evidence="2" type="ORF">B0I36DRAFT_320035</name>
</gene>
<comment type="caution">
    <text evidence="2">The sequence shown here is derived from an EMBL/GenBank/DDBJ whole genome shotgun (WGS) entry which is preliminary data.</text>
</comment>
<keyword evidence="3" id="KW-1185">Reference proteome</keyword>
<protein>
    <submittedName>
        <fullName evidence="2">Uncharacterized protein</fullName>
    </submittedName>
</protein>
<evidence type="ECO:0000256" key="1">
    <source>
        <dbReference type="SAM" id="MobiDB-lite"/>
    </source>
</evidence>
<reference evidence="2" key="1">
    <citation type="journal article" date="2021" name="Nat. Commun.">
        <title>Genetic determinants of endophytism in the Arabidopsis root mycobiome.</title>
        <authorList>
            <person name="Mesny F."/>
            <person name="Miyauchi S."/>
            <person name="Thiergart T."/>
            <person name="Pickel B."/>
            <person name="Atanasova L."/>
            <person name="Karlsson M."/>
            <person name="Huettel B."/>
            <person name="Barry K.W."/>
            <person name="Haridas S."/>
            <person name="Chen C."/>
            <person name="Bauer D."/>
            <person name="Andreopoulos W."/>
            <person name="Pangilinan J."/>
            <person name="LaButti K."/>
            <person name="Riley R."/>
            <person name="Lipzen A."/>
            <person name="Clum A."/>
            <person name="Drula E."/>
            <person name="Henrissat B."/>
            <person name="Kohler A."/>
            <person name="Grigoriev I.V."/>
            <person name="Martin F.M."/>
            <person name="Hacquard S."/>
        </authorList>
    </citation>
    <scope>NUCLEOTIDE SEQUENCE</scope>
    <source>
        <strain evidence="2">MPI-CAGE-CH-0230</strain>
    </source>
</reference>
<dbReference type="Proteomes" id="UP000756346">
    <property type="component" value="Unassembled WGS sequence"/>
</dbReference>
<name>A0A9P9BRG5_9PEZI</name>
<sequence>MAPIPRHQQDHLLPLSAASTQPANVRVGEKTIIEPAGYERHLVSPPLSKPSRMPTARALLVALLVGCLVVVGFAHSDSSAPDDACSSGQEHACIEVDVAHDKSALARLIDSASPEALHKFLHTVTGFQHGVFDSDHAAVEAVLEIDPALSSTVAQLQRRQNGTTTDDPGNTQSSSSANEPPTTTTSTPDQSTPPVESSTPTVSEPSTSLPSTTDSVVVPPTTTSGPTPTTPTGSSSSSPSNTEQTTTTGPATTSTTDRGPTTSPPRPSTCPKTNVQTTTLPGGAVLTLTSVTFVTPGVPETPTTSKTVDASLQSGAAVPVGSSQRLPLLELLVGGIAAMAILA</sequence>
<feature type="region of interest" description="Disordered" evidence="1">
    <location>
        <begin position="153"/>
        <end position="275"/>
    </location>
</feature>
<feature type="region of interest" description="Disordered" evidence="1">
    <location>
        <begin position="1"/>
        <end position="20"/>
    </location>
</feature>
<dbReference type="GeneID" id="70183045"/>
<organism evidence="2 3">
    <name type="scientific">Microdochium trichocladiopsis</name>
    <dbReference type="NCBI Taxonomy" id="1682393"/>
    <lineage>
        <taxon>Eukaryota</taxon>
        <taxon>Fungi</taxon>
        <taxon>Dikarya</taxon>
        <taxon>Ascomycota</taxon>
        <taxon>Pezizomycotina</taxon>
        <taxon>Sordariomycetes</taxon>
        <taxon>Xylariomycetidae</taxon>
        <taxon>Xylariales</taxon>
        <taxon>Microdochiaceae</taxon>
        <taxon>Microdochium</taxon>
    </lineage>
</organism>
<feature type="compositionally biased region" description="Low complexity" evidence="1">
    <location>
        <begin position="173"/>
        <end position="261"/>
    </location>
</feature>
<dbReference type="EMBL" id="JAGTJQ010000004">
    <property type="protein sequence ID" value="KAH7032785.1"/>
    <property type="molecule type" value="Genomic_DNA"/>
</dbReference>